<dbReference type="SUPFAM" id="SSF52833">
    <property type="entry name" value="Thioredoxin-like"/>
    <property type="match status" value="1"/>
</dbReference>
<dbReference type="EMBL" id="JAAYYV010000165">
    <property type="protein sequence ID" value="NLF53978.1"/>
    <property type="molecule type" value="Genomic_DNA"/>
</dbReference>
<evidence type="ECO:0000256" key="2">
    <source>
        <dbReference type="SAM" id="SignalP"/>
    </source>
</evidence>
<keyword evidence="2" id="KW-0732">Signal</keyword>
<evidence type="ECO:0000313" key="5">
    <source>
        <dbReference type="Proteomes" id="UP000536534"/>
    </source>
</evidence>
<dbReference type="Gene3D" id="3.40.30.10">
    <property type="entry name" value="Glutaredoxin"/>
    <property type="match status" value="1"/>
</dbReference>
<reference evidence="4 5" key="1">
    <citation type="journal article" date="2020" name="Biotechnol. Biofuels">
        <title>New insights from the biogas microbiome by comprehensive genome-resolved metagenomics of nearly 1600 species originating from multiple anaerobic digesters.</title>
        <authorList>
            <person name="Campanaro S."/>
            <person name="Treu L."/>
            <person name="Rodriguez-R L.M."/>
            <person name="Kovalovszki A."/>
            <person name="Ziels R.M."/>
            <person name="Maus I."/>
            <person name="Zhu X."/>
            <person name="Kougias P.G."/>
            <person name="Basile A."/>
            <person name="Luo G."/>
            <person name="Schluter A."/>
            <person name="Konstantinidis K.T."/>
            <person name="Angelidaki I."/>
        </authorList>
    </citation>
    <scope>NUCLEOTIDE SEQUENCE [LARGE SCALE GENOMIC DNA]</scope>
    <source>
        <strain evidence="4">AS06rmzACSIP_256</strain>
    </source>
</reference>
<feature type="signal peptide" evidence="2">
    <location>
        <begin position="1"/>
        <end position="27"/>
    </location>
</feature>
<comment type="caution">
    <text evidence="4">The sequence shown here is derived from an EMBL/GenBank/DDBJ whole genome shotgun (WGS) entry which is preliminary data.</text>
</comment>
<protein>
    <submittedName>
        <fullName evidence="4">TlpA family protein disulfide reductase</fullName>
    </submittedName>
</protein>
<dbReference type="PANTHER" id="PTHR42852:SF17">
    <property type="entry name" value="THIOREDOXIN-LIKE PROTEIN HI_1115"/>
    <property type="match status" value="1"/>
</dbReference>
<accession>A0A7X7LVB8</accession>
<dbReference type="InterPro" id="IPR036249">
    <property type="entry name" value="Thioredoxin-like_sf"/>
</dbReference>
<feature type="domain" description="Thioredoxin" evidence="3">
    <location>
        <begin position="26"/>
        <end position="166"/>
    </location>
</feature>
<gene>
    <name evidence="4" type="ORF">GX576_06205</name>
</gene>
<dbReference type="Pfam" id="PF00578">
    <property type="entry name" value="AhpC-TSA"/>
    <property type="match status" value="1"/>
</dbReference>
<feature type="chain" id="PRO_5031128848" evidence="2">
    <location>
        <begin position="28"/>
        <end position="174"/>
    </location>
</feature>
<dbReference type="GO" id="GO:0015036">
    <property type="term" value="F:disulfide oxidoreductase activity"/>
    <property type="evidence" value="ECO:0007669"/>
    <property type="project" value="UniProtKB-ARBA"/>
</dbReference>
<evidence type="ECO:0000313" key="4">
    <source>
        <dbReference type="EMBL" id="NLF53978.1"/>
    </source>
</evidence>
<dbReference type="PROSITE" id="PS51352">
    <property type="entry name" value="THIOREDOXIN_2"/>
    <property type="match status" value="1"/>
</dbReference>
<dbReference type="InterPro" id="IPR013766">
    <property type="entry name" value="Thioredoxin_domain"/>
</dbReference>
<evidence type="ECO:0000256" key="1">
    <source>
        <dbReference type="ARBA" id="ARBA00023284"/>
    </source>
</evidence>
<dbReference type="InterPro" id="IPR006311">
    <property type="entry name" value="TAT_signal"/>
</dbReference>
<dbReference type="PROSITE" id="PS00194">
    <property type="entry name" value="THIOREDOXIN_1"/>
    <property type="match status" value="1"/>
</dbReference>
<dbReference type="InterPro" id="IPR000866">
    <property type="entry name" value="AhpC/TSA"/>
</dbReference>
<name>A0A7X7LVB8_9RHOO</name>
<sequence>MLHDPGAFRRRLLAACVLALASTGALAAAGPEPAGALPPPPPALQKALDAVRGKAVIVNFWASWCAPCRAEMPALVALDEAEPGLALITVAVADRAADSRRFLEDERLQDVVVVADPDQQIARAWQARLIPTTHLLDAGHRPRLRVVGEADWDDPALQAAARALIEPQAQGSEP</sequence>
<dbReference type="Proteomes" id="UP000536534">
    <property type="component" value="Unassembled WGS sequence"/>
</dbReference>
<dbReference type="GO" id="GO:0016209">
    <property type="term" value="F:antioxidant activity"/>
    <property type="evidence" value="ECO:0007669"/>
    <property type="project" value="InterPro"/>
</dbReference>
<dbReference type="CDD" id="cd02966">
    <property type="entry name" value="TlpA_like_family"/>
    <property type="match status" value="1"/>
</dbReference>
<dbReference type="PROSITE" id="PS51318">
    <property type="entry name" value="TAT"/>
    <property type="match status" value="1"/>
</dbReference>
<evidence type="ECO:0000259" key="3">
    <source>
        <dbReference type="PROSITE" id="PS51352"/>
    </source>
</evidence>
<keyword evidence="1" id="KW-0676">Redox-active center</keyword>
<dbReference type="PANTHER" id="PTHR42852">
    <property type="entry name" value="THIOL:DISULFIDE INTERCHANGE PROTEIN DSBE"/>
    <property type="match status" value="1"/>
</dbReference>
<dbReference type="InterPro" id="IPR050553">
    <property type="entry name" value="Thioredoxin_ResA/DsbE_sf"/>
</dbReference>
<dbReference type="AlphaFoldDB" id="A0A7X7LVB8"/>
<proteinExistence type="predicted"/>
<organism evidence="4 5">
    <name type="scientific">Thauera phenolivorans</name>
    <dbReference type="NCBI Taxonomy" id="1792543"/>
    <lineage>
        <taxon>Bacteria</taxon>
        <taxon>Pseudomonadati</taxon>
        <taxon>Pseudomonadota</taxon>
        <taxon>Betaproteobacteria</taxon>
        <taxon>Rhodocyclales</taxon>
        <taxon>Zoogloeaceae</taxon>
        <taxon>Thauera</taxon>
    </lineage>
</organism>
<dbReference type="InterPro" id="IPR017937">
    <property type="entry name" value="Thioredoxin_CS"/>
</dbReference>